<reference evidence="2 3" key="1">
    <citation type="journal article" date="2019" name="Int. J. Syst. Evol. Microbiol.">
        <title>The Global Catalogue of Microorganisms (GCM) 10K type strain sequencing project: providing services to taxonomists for standard genome sequencing and annotation.</title>
        <authorList>
            <consortium name="The Broad Institute Genomics Platform"/>
            <consortium name="The Broad Institute Genome Sequencing Center for Infectious Disease"/>
            <person name="Wu L."/>
            <person name="Ma J."/>
        </authorList>
    </citation>
    <scope>NUCLEOTIDE SEQUENCE [LARGE SCALE GENOMIC DNA]</scope>
    <source>
        <strain evidence="2 3">JCM 4565</strain>
    </source>
</reference>
<evidence type="ECO:0000313" key="2">
    <source>
        <dbReference type="EMBL" id="GAA0380384.1"/>
    </source>
</evidence>
<comment type="caution">
    <text evidence="2">The sequence shown here is derived from an EMBL/GenBank/DDBJ whole genome shotgun (WGS) entry which is preliminary data.</text>
</comment>
<dbReference type="Proteomes" id="UP001500063">
    <property type="component" value="Unassembled WGS sequence"/>
</dbReference>
<dbReference type="EMBL" id="BAAABW010000042">
    <property type="protein sequence ID" value="GAA0380384.1"/>
    <property type="molecule type" value="Genomic_DNA"/>
</dbReference>
<evidence type="ECO:0000256" key="1">
    <source>
        <dbReference type="SAM" id="SignalP"/>
    </source>
</evidence>
<sequence length="76" mass="8282">MTAAAATRVAAVVFFNLAVSVDMADLLKSESVKVRKRARRTAARAVKVQRSRVGWRGYQPVPIRARSARPPPPLPG</sequence>
<keyword evidence="1" id="KW-0732">Signal</keyword>
<accession>A0ABN0Y1W6</accession>
<keyword evidence="3" id="KW-1185">Reference proteome</keyword>
<protein>
    <recommendedName>
        <fullName evidence="4">Secreted protein</fullName>
    </recommendedName>
</protein>
<proteinExistence type="predicted"/>
<evidence type="ECO:0008006" key="4">
    <source>
        <dbReference type="Google" id="ProtNLM"/>
    </source>
</evidence>
<gene>
    <name evidence="2" type="ORF">GCM10010319_68540</name>
</gene>
<feature type="chain" id="PRO_5045822397" description="Secreted protein" evidence="1">
    <location>
        <begin position="25"/>
        <end position="76"/>
    </location>
</feature>
<organism evidence="2 3">
    <name type="scientific">Streptomyces blastmyceticus</name>
    <dbReference type="NCBI Taxonomy" id="68180"/>
    <lineage>
        <taxon>Bacteria</taxon>
        <taxon>Bacillati</taxon>
        <taxon>Actinomycetota</taxon>
        <taxon>Actinomycetes</taxon>
        <taxon>Kitasatosporales</taxon>
        <taxon>Streptomycetaceae</taxon>
        <taxon>Streptomyces</taxon>
    </lineage>
</organism>
<feature type="signal peptide" evidence="1">
    <location>
        <begin position="1"/>
        <end position="24"/>
    </location>
</feature>
<name>A0ABN0Y1W6_9ACTN</name>
<evidence type="ECO:0000313" key="3">
    <source>
        <dbReference type="Proteomes" id="UP001500063"/>
    </source>
</evidence>